<proteinExistence type="predicted"/>
<evidence type="ECO:0000256" key="1">
    <source>
        <dbReference type="SAM" id="Phobius"/>
    </source>
</evidence>
<reference evidence="2 3" key="1">
    <citation type="submission" date="2019-05" db="EMBL/GenBank/DDBJ databases">
        <title>Draft genome sequence of Nonomuraea turkmeniaca DSM 43926.</title>
        <authorList>
            <person name="Saricaoglu S."/>
            <person name="Isik K."/>
        </authorList>
    </citation>
    <scope>NUCLEOTIDE SEQUENCE [LARGE SCALE GENOMIC DNA]</scope>
    <source>
        <strain evidence="2 3">DSM 43926</strain>
    </source>
</reference>
<dbReference type="EMBL" id="VCKY01000030">
    <property type="protein sequence ID" value="TMR22382.1"/>
    <property type="molecule type" value="Genomic_DNA"/>
</dbReference>
<keyword evidence="3" id="KW-1185">Reference proteome</keyword>
<organism evidence="2 3">
    <name type="scientific">Nonomuraea turkmeniaca</name>
    <dbReference type="NCBI Taxonomy" id="103838"/>
    <lineage>
        <taxon>Bacteria</taxon>
        <taxon>Bacillati</taxon>
        <taxon>Actinomycetota</taxon>
        <taxon>Actinomycetes</taxon>
        <taxon>Streptosporangiales</taxon>
        <taxon>Streptosporangiaceae</taxon>
        <taxon>Nonomuraea</taxon>
    </lineage>
</organism>
<name>A0A5S4FNW7_9ACTN</name>
<protein>
    <submittedName>
        <fullName evidence="2">Uncharacterized protein</fullName>
    </submittedName>
</protein>
<sequence>MQKRTTARVVGMLFVIATAAGVLSVALLGPSDHISAPHDLAKIHHQVAAGALMVLVMAAGSP</sequence>
<evidence type="ECO:0000313" key="2">
    <source>
        <dbReference type="EMBL" id="TMR22382.1"/>
    </source>
</evidence>
<dbReference type="RefSeq" id="WP_138666182.1">
    <property type="nucleotide sequence ID" value="NZ_VCKY01000030.1"/>
</dbReference>
<feature type="transmembrane region" description="Helical" evidence="1">
    <location>
        <begin position="12"/>
        <end position="31"/>
    </location>
</feature>
<evidence type="ECO:0000313" key="3">
    <source>
        <dbReference type="Proteomes" id="UP000309128"/>
    </source>
</evidence>
<gene>
    <name evidence="2" type="ORF">ETD86_11835</name>
</gene>
<keyword evidence="1" id="KW-0812">Transmembrane</keyword>
<keyword evidence="1" id="KW-0472">Membrane</keyword>
<dbReference type="Proteomes" id="UP000309128">
    <property type="component" value="Unassembled WGS sequence"/>
</dbReference>
<comment type="caution">
    <text evidence="2">The sequence shown here is derived from an EMBL/GenBank/DDBJ whole genome shotgun (WGS) entry which is preliminary data.</text>
</comment>
<accession>A0A5S4FNW7</accession>
<keyword evidence="1" id="KW-1133">Transmembrane helix</keyword>
<dbReference type="AlphaFoldDB" id="A0A5S4FNW7"/>